<keyword evidence="6 8" id="KW-0472">Membrane</keyword>
<feature type="transmembrane region" description="Helical" evidence="8">
    <location>
        <begin position="20"/>
        <end position="45"/>
    </location>
</feature>
<dbReference type="GO" id="GO:0022857">
    <property type="term" value="F:transmembrane transporter activity"/>
    <property type="evidence" value="ECO:0007669"/>
    <property type="project" value="InterPro"/>
</dbReference>
<feature type="transmembrane region" description="Helical" evidence="8">
    <location>
        <begin position="208"/>
        <end position="227"/>
    </location>
</feature>
<accession>A0A895YJQ7</accession>
<feature type="domain" description="Major facilitator superfamily (MFS) profile" evidence="9">
    <location>
        <begin position="22"/>
        <end position="509"/>
    </location>
</feature>
<evidence type="ECO:0000259" key="9">
    <source>
        <dbReference type="PROSITE" id="PS50850"/>
    </source>
</evidence>
<dbReference type="PANTHER" id="PTHR42718">
    <property type="entry name" value="MAJOR FACILITATOR SUPERFAMILY MULTIDRUG TRANSPORTER MFSC"/>
    <property type="match status" value="1"/>
</dbReference>
<dbReference type="Pfam" id="PF07690">
    <property type="entry name" value="MFS_1"/>
    <property type="match status" value="1"/>
</dbReference>
<reference evidence="10" key="1">
    <citation type="submission" date="2021-02" db="EMBL/GenBank/DDBJ databases">
        <title>Natrosporangium hydrolyticum gen. nov., sp. nov, a haloalkaliphilic actinobacterium from a soda solonchak soil.</title>
        <authorList>
            <person name="Sorokin D.Y."/>
            <person name="Khijniak T.V."/>
            <person name="Zakharycheva A.P."/>
            <person name="Boueva O.V."/>
            <person name="Ariskina E.V."/>
            <person name="Hahnke R.L."/>
            <person name="Bunk B."/>
            <person name="Sproer C."/>
            <person name="Schumann P."/>
            <person name="Evtushenko L.I."/>
            <person name="Kublanov I.V."/>
        </authorList>
    </citation>
    <scope>NUCLEOTIDE SEQUENCE</scope>
    <source>
        <strain evidence="10">DSM 106523</strain>
    </source>
</reference>
<feature type="transmembrane region" description="Helical" evidence="8">
    <location>
        <begin position="88"/>
        <end position="107"/>
    </location>
</feature>
<dbReference type="RefSeq" id="WP_239677006.1">
    <property type="nucleotide sequence ID" value="NZ_CP070499.1"/>
</dbReference>
<evidence type="ECO:0000256" key="6">
    <source>
        <dbReference type="ARBA" id="ARBA00023136"/>
    </source>
</evidence>
<keyword evidence="4 8" id="KW-0812">Transmembrane</keyword>
<name>A0A895YJQ7_9ACTN</name>
<dbReference type="InterPro" id="IPR036259">
    <property type="entry name" value="MFS_trans_sf"/>
</dbReference>
<gene>
    <name evidence="10" type="ORF">JQS43_00120</name>
</gene>
<feature type="transmembrane region" description="Helical" evidence="8">
    <location>
        <begin position="146"/>
        <end position="166"/>
    </location>
</feature>
<evidence type="ECO:0000256" key="4">
    <source>
        <dbReference type="ARBA" id="ARBA00022692"/>
    </source>
</evidence>
<evidence type="ECO:0000256" key="1">
    <source>
        <dbReference type="ARBA" id="ARBA00004651"/>
    </source>
</evidence>
<dbReference type="AlphaFoldDB" id="A0A895YJQ7"/>
<dbReference type="EMBL" id="CP070499">
    <property type="protein sequence ID" value="QSB14846.1"/>
    <property type="molecule type" value="Genomic_DNA"/>
</dbReference>
<feature type="transmembrane region" description="Helical" evidence="8">
    <location>
        <begin position="113"/>
        <end position="134"/>
    </location>
</feature>
<feature type="transmembrane region" description="Helical" evidence="8">
    <location>
        <begin position="233"/>
        <end position="254"/>
    </location>
</feature>
<feature type="transmembrane region" description="Helical" evidence="8">
    <location>
        <begin position="275"/>
        <end position="296"/>
    </location>
</feature>
<dbReference type="PANTHER" id="PTHR42718:SF47">
    <property type="entry name" value="METHYL VIOLOGEN RESISTANCE PROTEIN SMVA"/>
    <property type="match status" value="1"/>
</dbReference>
<evidence type="ECO:0000313" key="10">
    <source>
        <dbReference type="EMBL" id="QSB14846.1"/>
    </source>
</evidence>
<evidence type="ECO:0000313" key="11">
    <source>
        <dbReference type="Proteomes" id="UP000662857"/>
    </source>
</evidence>
<feature type="transmembrane region" description="Helical" evidence="8">
    <location>
        <begin position="57"/>
        <end position="76"/>
    </location>
</feature>
<organism evidence="10 11">
    <name type="scientific">Natronosporangium hydrolyticum</name>
    <dbReference type="NCBI Taxonomy" id="2811111"/>
    <lineage>
        <taxon>Bacteria</taxon>
        <taxon>Bacillati</taxon>
        <taxon>Actinomycetota</taxon>
        <taxon>Actinomycetes</taxon>
        <taxon>Micromonosporales</taxon>
        <taxon>Micromonosporaceae</taxon>
        <taxon>Natronosporangium</taxon>
    </lineage>
</organism>
<dbReference type="Gene3D" id="1.20.1250.20">
    <property type="entry name" value="MFS general substrate transporter like domains"/>
    <property type="match status" value="1"/>
</dbReference>
<feature type="region of interest" description="Disordered" evidence="7">
    <location>
        <begin position="513"/>
        <end position="537"/>
    </location>
</feature>
<dbReference type="Proteomes" id="UP000662857">
    <property type="component" value="Chromosome"/>
</dbReference>
<feature type="transmembrane region" description="Helical" evidence="8">
    <location>
        <begin position="339"/>
        <end position="359"/>
    </location>
</feature>
<protein>
    <submittedName>
        <fullName evidence="10">MFS transporter</fullName>
    </submittedName>
</protein>
<comment type="subcellular location">
    <subcellularLocation>
        <location evidence="1">Cell membrane</location>
        <topology evidence="1">Multi-pass membrane protein</topology>
    </subcellularLocation>
</comment>
<keyword evidence="11" id="KW-1185">Reference proteome</keyword>
<feature type="transmembrane region" description="Helical" evidence="8">
    <location>
        <begin position="172"/>
        <end position="196"/>
    </location>
</feature>
<keyword evidence="5 8" id="KW-1133">Transmembrane helix</keyword>
<proteinExistence type="predicted"/>
<dbReference type="SUPFAM" id="SSF103473">
    <property type="entry name" value="MFS general substrate transporter"/>
    <property type="match status" value="1"/>
</dbReference>
<dbReference type="CDD" id="cd17321">
    <property type="entry name" value="MFS_MMR_MDR_like"/>
    <property type="match status" value="1"/>
</dbReference>
<feature type="compositionally biased region" description="Low complexity" evidence="7">
    <location>
        <begin position="523"/>
        <end position="537"/>
    </location>
</feature>
<feature type="transmembrane region" description="Helical" evidence="8">
    <location>
        <begin position="311"/>
        <end position="332"/>
    </location>
</feature>
<feature type="transmembrane region" description="Helical" evidence="8">
    <location>
        <begin position="412"/>
        <end position="429"/>
    </location>
</feature>
<sequence length="537" mass="56041">MTEHDPTGTRSSHRAGWRQWLGLLLLVLPMLALATDLTVLFLAMPSIAGDLSPGTSQMLWIVHVYGFFIGGFLITMGRLGDRVGRRRLLLIGTAAFGILSLIAAYSVSAEMLIVVRALLGIAGATLMPSAYSLLRNLFHHPRQLRFAIAAMMAAFGGGTALGPVLGGVLLEFFWWGSVFLVNLPPLMLLLVLGPLLLPEFREPSGHRLDLASVALSLGAILGIIFGIQEMAEHGIHIGYLVAITAGVGLAVLFIRRQLRLPDPLLDLRLFRNRRFTASLAAVLMLGIGTVGGFYLFTQYLQWVAGLSPLTAGLWTVPFSLATVLGMLVAPALSRWLRPAYVIGGGLLVSAVGLTGAAVLTTTGSVTWIAASYSLGAIGQGAATALLSDLIIATAPLAQAGSAASMQEVSGELGVALGIAFGGGAGMLVYRATLTDSVPPAVPQESADTARSSVAEALEVAGALPGAVGSELLQVIEEAFTRALQVGFGFGAVAVTVVAVLILVVLGRYQANRYTDGDGPSQSEPATAETTGEPAARR</sequence>
<evidence type="ECO:0000256" key="2">
    <source>
        <dbReference type="ARBA" id="ARBA00022448"/>
    </source>
</evidence>
<dbReference type="PROSITE" id="PS50850">
    <property type="entry name" value="MFS"/>
    <property type="match status" value="1"/>
</dbReference>
<dbReference type="InterPro" id="IPR011701">
    <property type="entry name" value="MFS"/>
</dbReference>
<evidence type="ECO:0000256" key="7">
    <source>
        <dbReference type="SAM" id="MobiDB-lite"/>
    </source>
</evidence>
<evidence type="ECO:0000256" key="3">
    <source>
        <dbReference type="ARBA" id="ARBA00022475"/>
    </source>
</evidence>
<dbReference type="Gene3D" id="1.20.1720.10">
    <property type="entry name" value="Multidrug resistance protein D"/>
    <property type="match status" value="1"/>
</dbReference>
<dbReference type="KEGG" id="nhy:JQS43_00120"/>
<feature type="transmembrane region" description="Helical" evidence="8">
    <location>
        <begin position="482"/>
        <end position="505"/>
    </location>
</feature>
<dbReference type="InterPro" id="IPR020846">
    <property type="entry name" value="MFS_dom"/>
</dbReference>
<evidence type="ECO:0000256" key="8">
    <source>
        <dbReference type="SAM" id="Phobius"/>
    </source>
</evidence>
<keyword evidence="3" id="KW-1003">Cell membrane</keyword>
<feature type="transmembrane region" description="Helical" evidence="8">
    <location>
        <begin position="365"/>
        <end position="391"/>
    </location>
</feature>
<evidence type="ECO:0000256" key="5">
    <source>
        <dbReference type="ARBA" id="ARBA00022989"/>
    </source>
</evidence>
<dbReference type="GO" id="GO:0005886">
    <property type="term" value="C:plasma membrane"/>
    <property type="evidence" value="ECO:0007669"/>
    <property type="project" value="UniProtKB-SubCell"/>
</dbReference>
<keyword evidence="2" id="KW-0813">Transport</keyword>